<dbReference type="CDD" id="cd03809">
    <property type="entry name" value="GT4_MtfB-like"/>
    <property type="match status" value="1"/>
</dbReference>
<dbReference type="STRING" id="1385511.GCA_000425225_00271"/>
<feature type="domain" description="Glycosyl transferase family 1" evidence="2">
    <location>
        <begin position="189"/>
        <end position="342"/>
    </location>
</feature>
<evidence type="ECO:0000259" key="3">
    <source>
        <dbReference type="Pfam" id="PF13439"/>
    </source>
</evidence>
<dbReference type="Proteomes" id="UP000030403">
    <property type="component" value="Unassembled WGS sequence"/>
</dbReference>
<evidence type="ECO:0000313" key="4">
    <source>
        <dbReference type="EMBL" id="KGX91000.1"/>
    </source>
</evidence>
<dbReference type="EMBL" id="AVPF01000004">
    <property type="protein sequence ID" value="KGX91000.1"/>
    <property type="molecule type" value="Genomic_DNA"/>
</dbReference>
<dbReference type="InterPro" id="IPR028098">
    <property type="entry name" value="Glyco_trans_4-like_N"/>
</dbReference>
<evidence type="ECO:0000259" key="2">
    <source>
        <dbReference type="Pfam" id="PF00534"/>
    </source>
</evidence>
<accession>A0A0A5GIQ9</accession>
<sequence length="365" mass="42733">MKIVYDPKVFSFQQYGGISRYFYEIITRIAKYEELEVSPFMGFHKNKYGLENYKDNFKDIVSFKLPNIPKSSKLFMKVNELMFTNYIKKNKFDIYHQTFYSKLPNKCKSARIVTVHDMIHEKFPQYFSLNDPTSYLKKKSVENSDGIICVSESTKKDLINIYNVPEPKIRVIHHGNSLRTAVNDERIIDAPYIFYVGDRKGYKNFHLLLDAYSNNMWVKENFHIVCFGGGQFKKEELDLIDHYSASGKVHHLSGSDQVLANLYNYASLFVYPSLYEGFGIPPLEAMYYGCPVLVSNTSSIPEIVGDAGIYFDPYETEDFIEKLTLSLENTQLREDIILKGYKQEKKYSWDRCSKETFEFYRQFLS</sequence>
<gene>
    <name evidence="4" type="ORF">N783_13545</name>
</gene>
<name>A0A0A5GIQ9_9BACI</name>
<dbReference type="GO" id="GO:0009103">
    <property type="term" value="P:lipopolysaccharide biosynthetic process"/>
    <property type="evidence" value="ECO:0007669"/>
    <property type="project" value="TreeGrafter"/>
</dbReference>
<keyword evidence="5" id="KW-1185">Reference proteome</keyword>
<feature type="domain" description="Glycosyltransferase subfamily 4-like N-terminal" evidence="3">
    <location>
        <begin position="15"/>
        <end position="175"/>
    </location>
</feature>
<dbReference type="SUPFAM" id="SSF53756">
    <property type="entry name" value="UDP-Glycosyltransferase/glycogen phosphorylase"/>
    <property type="match status" value="1"/>
</dbReference>
<proteinExistence type="predicted"/>
<dbReference type="Gene3D" id="3.40.50.2000">
    <property type="entry name" value="Glycogen Phosphorylase B"/>
    <property type="match status" value="2"/>
</dbReference>
<organism evidence="4 5">
    <name type="scientific">Pontibacillus marinus BH030004 = DSM 16465</name>
    <dbReference type="NCBI Taxonomy" id="1385511"/>
    <lineage>
        <taxon>Bacteria</taxon>
        <taxon>Bacillati</taxon>
        <taxon>Bacillota</taxon>
        <taxon>Bacilli</taxon>
        <taxon>Bacillales</taxon>
        <taxon>Bacillaceae</taxon>
        <taxon>Pontibacillus</taxon>
    </lineage>
</organism>
<protein>
    <submittedName>
        <fullName evidence="4">Glycosyl transferase family 1</fullName>
    </submittedName>
</protein>
<dbReference type="OrthoDB" id="9797829at2"/>
<evidence type="ECO:0000256" key="1">
    <source>
        <dbReference type="ARBA" id="ARBA00022679"/>
    </source>
</evidence>
<dbReference type="Pfam" id="PF13439">
    <property type="entry name" value="Glyco_transf_4"/>
    <property type="match status" value="1"/>
</dbReference>
<comment type="caution">
    <text evidence="4">The sequence shown here is derived from an EMBL/GenBank/DDBJ whole genome shotgun (WGS) entry which is preliminary data.</text>
</comment>
<dbReference type="eggNOG" id="COG0438">
    <property type="taxonomic scope" value="Bacteria"/>
</dbReference>
<reference evidence="4 5" key="1">
    <citation type="submission" date="2013-08" db="EMBL/GenBank/DDBJ databases">
        <authorList>
            <person name="Huang J."/>
            <person name="Wang G."/>
        </authorList>
    </citation>
    <scope>NUCLEOTIDE SEQUENCE [LARGE SCALE GENOMIC DNA]</scope>
    <source>
        <strain evidence="4 5">BH030004</strain>
    </source>
</reference>
<dbReference type="PANTHER" id="PTHR46401">
    <property type="entry name" value="GLYCOSYLTRANSFERASE WBBK-RELATED"/>
    <property type="match status" value="1"/>
</dbReference>
<dbReference type="AlphaFoldDB" id="A0A0A5GIQ9"/>
<evidence type="ECO:0000313" key="5">
    <source>
        <dbReference type="Proteomes" id="UP000030403"/>
    </source>
</evidence>
<dbReference type="Pfam" id="PF00534">
    <property type="entry name" value="Glycos_transf_1"/>
    <property type="match status" value="1"/>
</dbReference>
<dbReference type="RefSeq" id="WP_027447763.1">
    <property type="nucleotide sequence ID" value="NZ_AVPF01000004.1"/>
</dbReference>
<dbReference type="PANTHER" id="PTHR46401:SF2">
    <property type="entry name" value="GLYCOSYLTRANSFERASE WBBK-RELATED"/>
    <property type="match status" value="1"/>
</dbReference>
<dbReference type="InterPro" id="IPR001296">
    <property type="entry name" value="Glyco_trans_1"/>
</dbReference>
<keyword evidence="1 4" id="KW-0808">Transferase</keyword>
<dbReference type="GO" id="GO:0016757">
    <property type="term" value="F:glycosyltransferase activity"/>
    <property type="evidence" value="ECO:0007669"/>
    <property type="project" value="InterPro"/>
</dbReference>